<name>A0A9W6LB57_9BACT</name>
<protein>
    <recommendedName>
        <fullName evidence="4">TIGR00153 family protein</fullName>
    </recommendedName>
</protein>
<dbReference type="EMBL" id="BSDR01000001">
    <property type="protein sequence ID" value="GLI36301.1"/>
    <property type="molecule type" value="Genomic_DNA"/>
</dbReference>
<keyword evidence="3" id="KW-1185">Reference proteome</keyword>
<gene>
    <name evidence="2" type="ORF">DAMNIGENAA_37340</name>
</gene>
<evidence type="ECO:0000313" key="3">
    <source>
        <dbReference type="Proteomes" id="UP001144372"/>
    </source>
</evidence>
<evidence type="ECO:0008006" key="4">
    <source>
        <dbReference type="Google" id="ProtNLM"/>
    </source>
</evidence>
<dbReference type="PANTHER" id="PTHR36536">
    <property type="entry name" value="UPF0111 PROTEIN HI_1603"/>
    <property type="match status" value="1"/>
</dbReference>
<evidence type="ECO:0000256" key="1">
    <source>
        <dbReference type="ARBA" id="ARBA00008591"/>
    </source>
</evidence>
<organism evidence="2 3">
    <name type="scientific">Desulforhabdus amnigena</name>
    <dbReference type="NCBI Taxonomy" id="40218"/>
    <lineage>
        <taxon>Bacteria</taxon>
        <taxon>Pseudomonadati</taxon>
        <taxon>Thermodesulfobacteriota</taxon>
        <taxon>Syntrophobacteria</taxon>
        <taxon>Syntrophobacterales</taxon>
        <taxon>Syntrophobacteraceae</taxon>
        <taxon>Desulforhabdus</taxon>
    </lineage>
</organism>
<dbReference type="Gene3D" id="1.20.58.220">
    <property type="entry name" value="Phosphate transport system protein phou homolog 2, domain 2"/>
    <property type="match status" value="1"/>
</dbReference>
<dbReference type="NCBIfam" id="TIGR00153">
    <property type="entry name" value="TIGR00153 family protein"/>
    <property type="match status" value="1"/>
</dbReference>
<comment type="caution">
    <text evidence="2">The sequence shown here is derived from an EMBL/GenBank/DDBJ whole genome shotgun (WGS) entry which is preliminary data.</text>
</comment>
<dbReference type="InterPro" id="IPR038078">
    <property type="entry name" value="PhoU-like_sf"/>
</dbReference>
<accession>A0A9W6LB57</accession>
<dbReference type="Pfam" id="PF01865">
    <property type="entry name" value="PhoU_div"/>
    <property type="match status" value="1"/>
</dbReference>
<reference evidence="2" key="1">
    <citation type="submission" date="2022-12" db="EMBL/GenBank/DDBJ databases">
        <title>Reference genome sequencing for broad-spectrum identification of bacterial and archaeal isolates by mass spectrometry.</title>
        <authorList>
            <person name="Sekiguchi Y."/>
            <person name="Tourlousse D.M."/>
        </authorList>
    </citation>
    <scope>NUCLEOTIDE SEQUENCE</scope>
    <source>
        <strain evidence="2">ASRB1</strain>
    </source>
</reference>
<dbReference type="Proteomes" id="UP001144372">
    <property type="component" value="Unassembled WGS sequence"/>
</dbReference>
<dbReference type="SUPFAM" id="SSF109755">
    <property type="entry name" value="PhoU-like"/>
    <property type="match status" value="1"/>
</dbReference>
<dbReference type="AlphaFoldDB" id="A0A9W6LB57"/>
<dbReference type="InterPro" id="IPR018445">
    <property type="entry name" value="Put_Phosphate_transp_reg"/>
</dbReference>
<proteinExistence type="inferred from homology"/>
<comment type="similarity">
    <text evidence="1">Belongs to the UPF0111 family.</text>
</comment>
<dbReference type="RefSeq" id="WP_281796606.1">
    <property type="nucleotide sequence ID" value="NZ_BSDR01000001.1"/>
</dbReference>
<evidence type="ECO:0000313" key="2">
    <source>
        <dbReference type="EMBL" id="GLI36301.1"/>
    </source>
</evidence>
<dbReference type="PANTHER" id="PTHR36536:SF3">
    <property type="entry name" value="UPF0111 PROTEIN HI_1603"/>
    <property type="match status" value="1"/>
</dbReference>
<sequence length="222" mass="25849">MRTAFLTLFRQSPFEGLKKHAKLIQEAAPIFRLAVLAHLDGNNTEFESYHNKITIIEDQGDGIKRNIRGHLPRGILLPMDKFQLLWYLREQDKVLDGTQDVLHWLSYRKTVVPDELVDDLLLMVEKVIDVLKSIHPLVVAADNYFQHFSENQRKEVKQAIRLIREYEFQSDQVERKLLSDILSYPFESPTSAYHLAELIRYMGDISNHAENAGDMMRAMIAR</sequence>
<dbReference type="InterPro" id="IPR002727">
    <property type="entry name" value="DUF47"/>
</dbReference>